<dbReference type="InterPro" id="IPR001387">
    <property type="entry name" value="Cro/C1-type_HTH"/>
</dbReference>
<dbReference type="InterPro" id="IPR018874">
    <property type="entry name" value="Phage_Mx8_p63_C"/>
</dbReference>
<protein>
    <submittedName>
        <fullName evidence="2">P63C domain protein</fullName>
    </submittedName>
</protein>
<dbReference type="PROSITE" id="PS50943">
    <property type="entry name" value="HTH_CROC1"/>
    <property type="match status" value="1"/>
</dbReference>
<accession>A0A8S5QXG1</accession>
<dbReference type="GO" id="GO:0003677">
    <property type="term" value="F:DNA binding"/>
    <property type="evidence" value="ECO:0007669"/>
    <property type="project" value="InterPro"/>
</dbReference>
<organism evidence="2">
    <name type="scientific">Myoviridae sp. ctcPl3</name>
    <dbReference type="NCBI Taxonomy" id="2826669"/>
    <lineage>
        <taxon>Viruses</taxon>
        <taxon>Duplodnaviria</taxon>
        <taxon>Heunggongvirae</taxon>
        <taxon>Uroviricota</taxon>
        <taxon>Caudoviricetes</taxon>
    </lineage>
</organism>
<dbReference type="SMART" id="SM00530">
    <property type="entry name" value="HTH_XRE"/>
    <property type="match status" value="1"/>
</dbReference>
<dbReference type="CDD" id="cd00093">
    <property type="entry name" value="HTH_XRE"/>
    <property type="match status" value="1"/>
</dbReference>
<dbReference type="SUPFAM" id="SSF47413">
    <property type="entry name" value="lambda repressor-like DNA-binding domains"/>
    <property type="match status" value="1"/>
</dbReference>
<evidence type="ECO:0000313" key="2">
    <source>
        <dbReference type="EMBL" id="DAE23340.1"/>
    </source>
</evidence>
<dbReference type="Pfam" id="PF10546">
    <property type="entry name" value="P63C"/>
    <property type="match status" value="1"/>
</dbReference>
<dbReference type="Pfam" id="PF01381">
    <property type="entry name" value="HTH_3"/>
    <property type="match status" value="1"/>
</dbReference>
<dbReference type="EMBL" id="BK015752">
    <property type="protein sequence ID" value="DAE23340.1"/>
    <property type="molecule type" value="Genomic_DNA"/>
</dbReference>
<evidence type="ECO:0000259" key="1">
    <source>
        <dbReference type="PROSITE" id="PS50943"/>
    </source>
</evidence>
<reference evidence="2" key="1">
    <citation type="journal article" date="2021" name="Proc. Natl. Acad. Sci. U.S.A.">
        <title>A Catalog of Tens of Thousands of Viruses from Human Metagenomes Reveals Hidden Associations with Chronic Diseases.</title>
        <authorList>
            <person name="Tisza M.J."/>
            <person name="Buck C.B."/>
        </authorList>
    </citation>
    <scope>NUCLEOTIDE SEQUENCE</scope>
    <source>
        <strain evidence="2">CtcPl3</strain>
    </source>
</reference>
<dbReference type="Gene3D" id="1.10.260.40">
    <property type="entry name" value="lambda repressor-like DNA-binding domains"/>
    <property type="match status" value="1"/>
</dbReference>
<name>A0A8S5QXG1_9CAUD</name>
<sequence length="366" mass="41620">MKNRIKEVLREKGITQKEVAKIIGMSEVGLSKAIKGSATQETINKIAEALNVSSDILILKENILLAEYGSDKTPLKLGDLEIPCYVLEDGTRVFSGRGIQRILTGESKSGGWLSRFTKRSDLSNYFCSRDNDILSRIENPIKFTQKGGRDNVLDAYGYEVTILIDICSAVIDANRAGDFNDTTIVRNADIIIRSVAKVGIIALVDEVTGYNKDKSRAKDELQQFLNKFINREMSKWIRTFDDDFFEMLYKLHNWNWSKTNKHPGVVGYWINDIVYERLGPMVLTELRKVNTKNENGNRKGKHHQFLSSEIGHPKLKEHLAAIQALGKVSGYNLSKFMQMLDMAFPKQYQQLNLLFPDDDCEIVEEK</sequence>
<dbReference type="InterPro" id="IPR010982">
    <property type="entry name" value="Lambda_DNA-bd_dom_sf"/>
</dbReference>
<proteinExistence type="predicted"/>
<feature type="domain" description="HTH cro/C1-type" evidence="1">
    <location>
        <begin position="5"/>
        <end position="57"/>
    </location>
</feature>